<evidence type="ECO:0000256" key="1">
    <source>
        <dbReference type="SAM" id="MobiDB-lite"/>
    </source>
</evidence>
<comment type="caution">
    <text evidence="2">The sequence shown here is derived from an EMBL/GenBank/DDBJ whole genome shotgun (WGS) entry which is preliminary data.</text>
</comment>
<organism evidence="2 3">
    <name type="scientific">Corchorus olitorius</name>
    <dbReference type="NCBI Taxonomy" id="93759"/>
    <lineage>
        <taxon>Eukaryota</taxon>
        <taxon>Viridiplantae</taxon>
        <taxon>Streptophyta</taxon>
        <taxon>Embryophyta</taxon>
        <taxon>Tracheophyta</taxon>
        <taxon>Spermatophyta</taxon>
        <taxon>Magnoliopsida</taxon>
        <taxon>eudicotyledons</taxon>
        <taxon>Gunneridae</taxon>
        <taxon>Pentapetalae</taxon>
        <taxon>rosids</taxon>
        <taxon>malvids</taxon>
        <taxon>Malvales</taxon>
        <taxon>Malvaceae</taxon>
        <taxon>Grewioideae</taxon>
        <taxon>Apeibeae</taxon>
        <taxon>Corchorus</taxon>
    </lineage>
</organism>
<protein>
    <submittedName>
        <fullName evidence="2">Uncharacterized protein</fullName>
    </submittedName>
</protein>
<feature type="region of interest" description="Disordered" evidence="1">
    <location>
        <begin position="35"/>
        <end position="99"/>
    </location>
</feature>
<dbReference type="Proteomes" id="UP000187203">
    <property type="component" value="Unassembled WGS sequence"/>
</dbReference>
<feature type="compositionally biased region" description="Basic and acidic residues" evidence="1">
    <location>
        <begin position="44"/>
        <end position="57"/>
    </location>
</feature>
<evidence type="ECO:0000313" key="3">
    <source>
        <dbReference type="Proteomes" id="UP000187203"/>
    </source>
</evidence>
<dbReference type="AlphaFoldDB" id="A0A1R3J7D0"/>
<accession>A0A1R3J7D0</accession>
<keyword evidence="3" id="KW-1185">Reference proteome</keyword>
<feature type="compositionally biased region" description="Polar residues" evidence="1">
    <location>
        <begin position="65"/>
        <end position="80"/>
    </location>
</feature>
<name>A0A1R3J7D0_9ROSI</name>
<reference evidence="3" key="1">
    <citation type="submission" date="2013-09" db="EMBL/GenBank/DDBJ databases">
        <title>Corchorus olitorius genome sequencing.</title>
        <authorList>
            <person name="Alam M."/>
            <person name="Haque M.S."/>
            <person name="Islam M.S."/>
            <person name="Emdad E.M."/>
            <person name="Islam M.M."/>
            <person name="Ahmed B."/>
            <person name="Halim A."/>
            <person name="Hossen Q.M.M."/>
            <person name="Hossain M.Z."/>
            <person name="Ahmed R."/>
            <person name="Khan M.M."/>
            <person name="Islam R."/>
            <person name="Rashid M.M."/>
            <person name="Khan S.A."/>
            <person name="Rahman M.S."/>
            <person name="Alam M."/>
            <person name="Yahiya A.S."/>
            <person name="Khan M.S."/>
            <person name="Azam M.S."/>
            <person name="Haque T."/>
            <person name="Lashkar M.Z.H."/>
            <person name="Akhand A.I."/>
            <person name="Morshed G."/>
            <person name="Roy S."/>
            <person name="Uddin K.S."/>
            <person name="Rabeya T."/>
            <person name="Hossain A.S."/>
            <person name="Chowdhury A."/>
            <person name="Snigdha A.R."/>
            <person name="Mortoza M.S."/>
            <person name="Matin S.A."/>
            <person name="Hoque S.M.E."/>
            <person name="Islam M.K."/>
            <person name="Roy D.K."/>
            <person name="Haider R."/>
            <person name="Moosa M.M."/>
            <person name="Elias S.M."/>
            <person name="Hasan A.M."/>
            <person name="Jahan S."/>
            <person name="Shafiuddin M."/>
            <person name="Mahmood N."/>
            <person name="Shommy N.S."/>
        </authorList>
    </citation>
    <scope>NUCLEOTIDE SEQUENCE [LARGE SCALE GENOMIC DNA]</scope>
    <source>
        <strain evidence="3">cv. O-4</strain>
    </source>
</reference>
<gene>
    <name evidence="2" type="ORF">COLO4_18915</name>
</gene>
<dbReference type="EMBL" id="AWUE01016523">
    <property type="protein sequence ID" value="OMO90753.1"/>
    <property type="molecule type" value="Genomic_DNA"/>
</dbReference>
<evidence type="ECO:0000313" key="2">
    <source>
        <dbReference type="EMBL" id="OMO90753.1"/>
    </source>
</evidence>
<proteinExistence type="predicted"/>
<sequence length="99" mass="10909">MLRCRRGDFRLPLPAVSVGELADRPALKIMKEHRRLKKKGNVVKGKEKGNGEHRGWGREGGTINYVASLSATRGKATQGTRVERRSLGPRVVPSSKHAP</sequence>